<dbReference type="EMBL" id="CP037421">
    <property type="protein sequence ID" value="QDT26721.1"/>
    <property type="molecule type" value="Genomic_DNA"/>
</dbReference>
<feature type="chain" id="PRO_5022195791" evidence="1">
    <location>
        <begin position="21"/>
        <end position="295"/>
    </location>
</feature>
<protein>
    <submittedName>
        <fullName evidence="2">Uncharacterized protein</fullName>
    </submittedName>
</protein>
<evidence type="ECO:0000256" key="1">
    <source>
        <dbReference type="SAM" id="SignalP"/>
    </source>
</evidence>
<proteinExistence type="predicted"/>
<keyword evidence="3" id="KW-1185">Reference proteome</keyword>
<sequence length="295" mass="33280" precursor="true">MRNIVLLLLFIVVMAPSAWGDPDEEQPPHPMLDNGEFSYGSDPNLFDLVPDADPETSFDIGHVIFAYPVPYRNAGDPPPVALEAVVPVAKVMKLVAPDKALKALVNQQLHYNHAFHHEQVELVSLKQIGYRWQVVWTLFLSPGGGSGIPYRYRALVSDRGKLIPPDLYIYDAYSLSDWRESLCSNLQLNLKPKPQQKKLTQQQIEKRGRKALEKFLSTVKVTPGKKPVQFEFIDCQTVDLPMSVGADGEVKSLTVWGVNFKEVRKADAEIAEELFTVWVSEYGAVSELKLFSREW</sequence>
<dbReference type="AlphaFoldDB" id="A0A517Q523"/>
<name>A0A517Q523_9PLAN</name>
<accession>A0A517Q523</accession>
<feature type="signal peptide" evidence="1">
    <location>
        <begin position="1"/>
        <end position="20"/>
    </location>
</feature>
<organism evidence="2 3">
    <name type="scientific">Gimesia panareensis</name>
    <dbReference type="NCBI Taxonomy" id="2527978"/>
    <lineage>
        <taxon>Bacteria</taxon>
        <taxon>Pseudomonadati</taxon>
        <taxon>Planctomycetota</taxon>
        <taxon>Planctomycetia</taxon>
        <taxon>Planctomycetales</taxon>
        <taxon>Planctomycetaceae</taxon>
        <taxon>Gimesia</taxon>
    </lineage>
</organism>
<evidence type="ECO:0000313" key="3">
    <source>
        <dbReference type="Proteomes" id="UP000315647"/>
    </source>
</evidence>
<reference evidence="2 3" key="1">
    <citation type="submission" date="2019-03" db="EMBL/GenBank/DDBJ databases">
        <title>Deep-cultivation of Planctomycetes and their phenomic and genomic characterization uncovers novel biology.</title>
        <authorList>
            <person name="Wiegand S."/>
            <person name="Jogler M."/>
            <person name="Boedeker C."/>
            <person name="Pinto D."/>
            <person name="Vollmers J."/>
            <person name="Rivas-Marin E."/>
            <person name="Kohn T."/>
            <person name="Peeters S.H."/>
            <person name="Heuer A."/>
            <person name="Rast P."/>
            <person name="Oberbeckmann S."/>
            <person name="Bunk B."/>
            <person name="Jeske O."/>
            <person name="Meyerdierks A."/>
            <person name="Storesund J.E."/>
            <person name="Kallscheuer N."/>
            <person name="Luecker S."/>
            <person name="Lage O.M."/>
            <person name="Pohl T."/>
            <person name="Merkel B.J."/>
            <person name="Hornburger P."/>
            <person name="Mueller R.-W."/>
            <person name="Bruemmer F."/>
            <person name="Labrenz M."/>
            <person name="Spormann A.M."/>
            <person name="Op den Camp H."/>
            <person name="Overmann J."/>
            <person name="Amann R."/>
            <person name="Jetten M.S.M."/>
            <person name="Mascher T."/>
            <person name="Medema M.H."/>
            <person name="Devos D.P."/>
            <person name="Kaster A.-K."/>
            <person name="Ovreas L."/>
            <person name="Rohde M."/>
            <person name="Galperin M.Y."/>
            <person name="Jogler C."/>
        </authorList>
    </citation>
    <scope>NUCLEOTIDE SEQUENCE [LARGE SCALE GENOMIC DNA]</scope>
    <source>
        <strain evidence="2 3">Enr10</strain>
    </source>
</reference>
<gene>
    <name evidence="2" type="ORF">Enr10x_20310</name>
</gene>
<dbReference type="RefSeq" id="WP_145448905.1">
    <property type="nucleotide sequence ID" value="NZ_CP037421.1"/>
</dbReference>
<keyword evidence="1" id="KW-0732">Signal</keyword>
<evidence type="ECO:0000313" key="2">
    <source>
        <dbReference type="EMBL" id="QDT26721.1"/>
    </source>
</evidence>
<dbReference type="Proteomes" id="UP000315647">
    <property type="component" value="Chromosome"/>
</dbReference>